<proteinExistence type="predicted"/>
<feature type="transmembrane region" description="Helical" evidence="1">
    <location>
        <begin position="79"/>
        <end position="101"/>
    </location>
</feature>
<dbReference type="Gene3D" id="1.20.210.10">
    <property type="entry name" value="Cytochrome c oxidase-like, subunit I domain"/>
    <property type="match status" value="1"/>
</dbReference>
<feature type="transmembrane region" description="Helical" evidence="1">
    <location>
        <begin position="49"/>
        <end position="67"/>
    </location>
</feature>
<reference evidence="2 3" key="1">
    <citation type="submission" date="2018-07" db="EMBL/GenBank/DDBJ databases">
        <title>Genome assembly of strain KB82.</title>
        <authorList>
            <person name="Kukolya J."/>
            <person name="Horvath B."/>
            <person name="Nagy I."/>
            <person name="Toth A."/>
        </authorList>
    </citation>
    <scope>NUCLEOTIDE SEQUENCE [LARGE SCALE GENOMIC DNA]</scope>
    <source>
        <strain evidence="2 3">Kb82</strain>
    </source>
</reference>
<dbReference type="Proteomes" id="UP000640614">
    <property type="component" value="Unassembled WGS sequence"/>
</dbReference>
<evidence type="ECO:0008006" key="4">
    <source>
        <dbReference type="Google" id="ProtNLM"/>
    </source>
</evidence>
<evidence type="ECO:0000313" key="2">
    <source>
        <dbReference type="EMBL" id="MBE8726714.1"/>
    </source>
</evidence>
<evidence type="ECO:0000256" key="1">
    <source>
        <dbReference type="SAM" id="Phobius"/>
    </source>
</evidence>
<sequence length="147" mass="17181">MFNLQKIKIYHVFWIVSLLIIVIALLLGKEATVDVNIHDTYFVLGNYDFAIILFFAYFITGLGYWLVQKKLNKRLVNYLVIIHSVILIGSFVLYWGVFFYTKLFIHSDFPLYDGYLTLNTILVIAFLVIIFIATPIYIINLLIGLFR</sequence>
<evidence type="ECO:0000313" key="3">
    <source>
        <dbReference type="Proteomes" id="UP000640614"/>
    </source>
</evidence>
<keyword evidence="1" id="KW-0472">Membrane</keyword>
<keyword evidence="3" id="KW-1185">Reference proteome</keyword>
<dbReference type="RefSeq" id="WP_194139896.1">
    <property type="nucleotide sequence ID" value="NZ_PRDM01000004.1"/>
</dbReference>
<name>A0ABR9TPI6_9FLAO</name>
<gene>
    <name evidence="2" type="ORF">C4F50_17480</name>
</gene>
<comment type="caution">
    <text evidence="2">The sequence shown here is derived from an EMBL/GenBank/DDBJ whole genome shotgun (WGS) entry which is preliminary data.</text>
</comment>
<protein>
    <recommendedName>
        <fullName evidence="4">Cytochrome C and Quinol oxidase polypeptide I</fullName>
    </recommendedName>
</protein>
<organism evidence="2 3">
    <name type="scientific">Flavobacterium hungaricum</name>
    <dbReference type="NCBI Taxonomy" id="2082725"/>
    <lineage>
        <taxon>Bacteria</taxon>
        <taxon>Pseudomonadati</taxon>
        <taxon>Bacteroidota</taxon>
        <taxon>Flavobacteriia</taxon>
        <taxon>Flavobacteriales</taxon>
        <taxon>Flavobacteriaceae</taxon>
        <taxon>Flavobacterium</taxon>
    </lineage>
</organism>
<accession>A0ABR9TPI6</accession>
<dbReference type="InterPro" id="IPR036927">
    <property type="entry name" value="Cyt_c_oxase-like_su1_sf"/>
</dbReference>
<keyword evidence="1" id="KW-0812">Transmembrane</keyword>
<dbReference type="EMBL" id="PRDM01000004">
    <property type="protein sequence ID" value="MBE8726714.1"/>
    <property type="molecule type" value="Genomic_DNA"/>
</dbReference>
<feature type="transmembrane region" description="Helical" evidence="1">
    <location>
        <begin position="12"/>
        <end position="29"/>
    </location>
</feature>
<feature type="transmembrane region" description="Helical" evidence="1">
    <location>
        <begin position="121"/>
        <end position="146"/>
    </location>
</feature>
<keyword evidence="1" id="KW-1133">Transmembrane helix</keyword>